<dbReference type="PANTHER" id="PTHR11759">
    <property type="entry name" value="40S RIBOSOMAL PROTEIN S14/30S RIBOSOMAL PROTEIN S11"/>
    <property type="match status" value="1"/>
</dbReference>
<keyword evidence="4" id="KW-0694">RNA-binding</keyword>
<evidence type="ECO:0000313" key="6">
    <source>
        <dbReference type="Proteomes" id="UP000320078"/>
    </source>
</evidence>
<accession>A0A559KJM4</accession>
<dbReference type="RefSeq" id="WP_144658259.1">
    <property type="nucleotide sequence ID" value="NZ_VIAE01000002.1"/>
</dbReference>
<dbReference type="Proteomes" id="UP000320078">
    <property type="component" value="Unassembled WGS sequence"/>
</dbReference>
<dbReference type="AlphaFoldDB" id="A0A559KJM4"/>
<dbReference type="InterPro" id="IPR001971">
    <property type="entry name" value="Ribosomal_uS11"/>
</dbReference>
<dbReference type="GO" id="GO:0003735">
    <property type="term" value="F:structural constituent of ribosome"/>
    <property type="evidence" value="ECO:0007669"/>
    <property type="project" value="InterPro"/>
</dbReference>
<comment type="subunit">
    <text evidence="4">Part of the 30S ribosomal subunit. Interacts with proteins S7 and S18. Binds to IF-3.</text>
</comment>
<protein>
    <recommendedName>
        <fullName evidence="4">Small ribosomal subunit protein uS11</fullName>
    </recommendedName>
</protein>
<keyword evidence="3 4" id="KW-0687">Ribonucleoprotein</keyword>
<sequence length="132" mass="14557">MNFQNKTKNKRKKNKKNVVLGIAHIHTTYSNTIISITNPEGDALFRNVSGGLFFKGRRKATSFAAQKIAKMAADSAIKDHGMKKIEVKVNGFGLGRDTAIRSLQESGLIITSIKDVTRVPHNGCRPPKRPRG</sequence>
<dbReference type="GO" id="GO:0006412">
    <property type="term" value="P:translation"/>
    <property type="evidence" value="ECO:0007669"/>
    <property type="project" value="UniProtKB-UniRule"/>
</dbReference>
<dbReference type="InterPro" id="IPR036967">
    <property type="entry name" value="Ribosomal_uS11_sf"/>
</dbReference>
<evidence type="ECO:0000256" key="1">
    <source>
        <dbReference type="ARBA" id="ARBA00006194"/>
    </source>
</evidence>
<dbReference type="NCBIfam" id="NF003698">
    <property type="entry name" value="PRK05309.1"/>
    <property type="match status" value="1"/>
</dbReference>
<proteinExistence type="inferred from homology"/>
<organism evidence="5 6">
    <name type="scientific">Candidatus Phytoplasma pini</name>
    <dbReference type="NCBI Taxonomy" id="267362"/>
    <lineage>
        <taxon>Bacteria</taxon>
        <taxon>Bacillati</taxon>
        <taxon>Mycoplasmatota</taxon>
        <taxon>Mollicutes</taxon>
        <taxon>Acholeplasmatales</taxon>
        <taxon>Acholeplasmataceae</taxon>
        <taxon>Candidatus Phytoplasma</taxon>
    </lineage>
</organism>
<name>A0A559KJM4_9MOLU</name>
<dbReference type="Gene3D" id="3.30.420.80">
    <property type="entry name" value="Ribosomal protein S11"/>
    <property type="match status" value="1"/>
</dbReference>
<evidence type="ECO:0000256" key="4">
    <source>
        <dbReference type="HAMAP-Rule" id="MF_01310"/>
    </source>
</evidence>
<dbReference type="PIRSF" id="PIRSF002131">
    <property type="entry name" value="Ribosomal_S11"/>
    <property type="match status" value="1"/>
</dbReference>
<dbReference type="HAMAP" id="MF_01310">
    <property type="entry name" value="Ribosomal_uS11"/>
    <property type="match status" value="1"/>
</dbReference>
<comment type="function">
    <text evidence="4">Located on the platform of the 30S subunit, it bridges several disparate RNA helices of the 16S rRNA. Forms part of the Shine-Dalgarno cleft in the 70S ribosome.</text>
</comment>
<evidence type="ECO:0000313" key="5">
    <source>
        <dbReference type="EMBL" id="TVY12335.1"/>
    </source>
</evidence>
<gene>
    <name evidence="4 5" type="primary">rpsK</name>
    <name evidence="5" type="ORF">MDPP_00108</name>
</gene>
<dbReference type="Pfam" id="PF00411">
    <property type="entry name" value="Ribosomal_S11"/>
    <property type="match status" value="1"/>
</dbReference>
<keyword evidence="4" id="KW-0699">rRNA-binding</keyword>
<dbReference type="GO" id="GO:0019843">
    <property type="term" value="F:rRNA binding"/>
    <property type="evidence" value="ECO:0007669"/>
    <property type="project" value="UniProtKB-UniRule"/>
</dbReference>
<dbReference type="GO" id="GO:1990904">
    <property type="term" value="C:ribonucleoprotein complex"/>
    <property type="evidence" value="ECO:0007669"/>
    <property type="project" value="UniProtKB-KW"/>
</dbReference>
<keyword evidence="6" id="KW-1185">Reference proteome</keyword>
<reference evidence="5 6" key="1">
    <citation type="submission" date="2019-06" db="EMBL/GenBank/DDBJ databases">
        <title>Draft Genome Sequence of Candidatus Phytoplasma pini-Related Strain MDPP: A Resource for Comparative Genomics of Gymnosperm-infecting Phytoplasmas.</title>
        <authorList>
            <person name="Cai W."/>
            <person name="Costanzo S."/>
            <person name="Shao J."/>
            <person name="Zhao Y."/>
            <person name="Davis R."/>
        </authorList>
    </citation>
    <scope>NUCLEOTIDE SEQUENCE [LARGE SCALE GENOMIC DNA]</scope>
    <source>
        <strain evidence="5 6">MDPP</strain>
    </source>
</reference>
<comment type="caution">
    <text evidence="5">The sequence shown here is derived from an EMBL/GenBank/DDBJ whole genome shotgun (WGS) entry which is preliminary data.</text>
</comment>
<dbReference type="OrthoDB" id="9806415at2"/>
<evidence type="ECO:0000256" key="2">
    <source>
        <dbReference type="ARBA" id="ARBA00022980"/>
    </source>
</evidence>
<evidence type="ECO:0000256" key="3">
    <source>
        <dbReference type="ARBA" id="ARBA00023274"/>
    </source>
</evidence>
<comment type="similarity">
    <text evidence="1 4">Belongs to the universal ribosomal protein uS11 family.</text>
</comment>
<dbReference type="SUPFAM" id="SSF53137">
    <property type="entry name" value="Translational machinery components"/>
    <property type="match status" value="1"/>
</dbReference>
<dbReference type="GO" id="GO:0005840">
    <property type="term" value="C:ribosome"/>
    <property type="evidence" value="ECO:0007669"/>
    <property type="project" value="UniProtKB-KW"/>
</dbReference>
<keyword evidence="2 4" id="KW-0689">Ribosomal protein</keyword>
<dbReference type="EMBL" id="VIAE01000002">
    <property type="protein sequence ID" value="TVY12335.1"/>
    <property type="molecule type" value="Genomic_DNA"/>
</dbReference>